<dbReference type="Gene3D" id="3.30.479.30">
    <property type="entry name" value="Band 7 domain"/>
    <property type="match status" value="1"/>
</dbReference>
<dbReference type="GO" id="GO:0006508">
    <property type="term" value="P:proteolysis"/>
    <property type="evidence" value="ECO:0007669"/>
    <property type="project" value="UniProtKB-KW"/>
</dbReference>
<evidence type="ECO:0000256" key="6">
    <source>
        <dbReference type="SAM" id="MobiDB-lite"/>
    </source>
</evidence>
<dbReference type="InterPro" id="IPR010201">
    <property type="entry name" value="HflK"/>
</dbReference>
<keyword evidence="9" id="KW-0645">Protease</keyword>
<reference evidence="9 10" key="1">
    <citation type="submission" date="2019-07" db="EMBL/GenBank/DDBJ databases">
        <title>Full genome sequence of Sphingomonas sp. 4R-6-7(HKS19).</title>
        <authorList>
            <person name="Im W.-T."/>
        </authorList>
    </citation>
    <scope>NUCLEOTIDE SEQUENCE [LARGE SCALE GENOMIC DNA]</scope>
    <source>
        <strain evidence="9 10">HKS19</strain>
    </source>
</reference>
<dbReference type="EMBL" id="CP042306">
    <property type="protein sequence ID" value="QDZ06685.1"/>
    <property type="molecule type" value="Genomic_DNA"/>
</dbReference>
<protein>
    <submittedName>
        <fullName evidence="9">Protease modulator HflK</fullName>
    </submittedName>
</protein>
<dbReference type="OrthoDB" id="9779595at2"/>
<dbReference type="PANTHER" id="PTHR43327:SF2">
    <property type="entry name" value="MODULATOR OF FTSH PROTEASE HFLK"/>
    <property type="match status" value="1"/>
</dbReference>
<evidence type="ECO:0000256" key="5">
    <source>
        <dbReference type="ARBA" id="ARBA00023136"/>
    </source>
</evidence>
<name>A0A5B8LFZ0_9SPHN</name>
<evidence type="ECO:0000256" key="4">
    <source>
        <dbReference type="ARBA" id="ARBA00022989"/>
    </source>
</evidence>
<evidence type="ECO:0000259" key="8">
    <source>
        <dbReference type="SMART" id="SM00244"/>
    </source>
</evidence>
<dbReference type="InterPro" id="IPR050710">
    <property type="entry name" value="Band7/mec-2_domain"/>
</dbReference>
<dbReference type="SMART" id="SM00244">
    <property type="entry name" value="PHB"/>
    <property type="match status" value="1"/>
</dbReference>
<dbReference type="RefSeq" id="WP_146569769.1">
    <property type="nucleotide sequence ID" value="NZ_CP042306.1"/>
</dbReference>
<keyword evidence="4 7" id="KW-1133">Transmembrane helix</keyword>
<comment type="subcellular location">
    <subcellularLocation>
        <location evidence="1">Membrane</location>
        <topology evidence="1">Single-pass membrane protein</topology>
    </subcellularLocation>
</comment>
<dbReference type="PANTHER" id="PTHR43327">
    <property type="entry name" value="STOMATIN-LIKE PROTEIN 2, MITOCHONDRIAL"/>
    <property type="match status" value="1"/>
</dbReference>
<dbReference type="Proteomes" id="UP000315673">
    <property type="component" value="Chromosome"/>
</dbReference>
<evidence type="ECO:0000256" key="2">
    <source>
        <dbReference type="ARBA" id="ARBA00006971"/>
    </source>
</evidence>
<evidence type="ECO:0000313" key="9">
    <source>
        <dbReference type="EMBL" id="QDZ06685.1"/>
    </source>
</evidence>
<comment type="similarity">
    <text evidence="2">Belongs to the band 7/mec-2 family. HflK subfamily.</text>
</comment>
<dbReference type="GO" id="GO:0008233">
    <property type="term" value="F:peptidase activity"/>
    <property type="evidence" value="ECO:0007669"/>
    <property type="project" value="UniProtKB-KW"/>
</dbReference>
<feature type="region of interest" description="Disordered" evidence="6">
    <location>
        <begin position="1"/>
        <end position="65"/>
    </location>
</feature>
<dbReference type="Pfam" id="PF01145">
    <property type="entry name" value="Band_7"/>
    <property type="match status" value="1"/>
</dbReference>
<dbReference type="InterPro" id="IPR036013">
    <property type="entry name" value="Band_7/SPFH_dom_sf"/>
</dbReference>
<dbReference type="KEGG" id="spai:FPZ24_03665"/>
<evidence type="ECO:0000256" key="7">
    <source>
        <dbReference type="SAM" id="Phobius"/>
    </source>
</evidence>
<evidence type="ECO:0000256" key="3">
    <source>
        <dbReference type="ARBA" id="ARBA00022692"/>
    </source>
</evidence>
<accession>A0A5B8LFZ0</accession>
<dbReference type="GO" id="GO:0016020">
    <property type="term" value="C:membrane"/>
    <property type="evidence" value="ECO:0007669"/>
    <property type="project" value="UniProtKB-SubCell"/>
</dbReference>
<sequence>MTTARAWWRQLPAFMAKPKSPWGGSGGNDDSGDDKSEDNAPDDNGAGPRNPWAQPPGGKSRAGRATSLDELLKRARGGGGGGIGGGGFRLPSGPSSRNLWLGGAGLVLLAWIALTSFHVIGPQERGVVTYFGKYSGTLQPGWQTTLPAPISSVQVVNIDQIRSFQFPENEGANLVLTEDQYLVDLGYTVRWRIADPQQYVFELKGPDDTVKAAAESAVRAAVATTSLDKVIGNGKADIETQVKISMQKVLDEYQAGIVIVGVSLNNASAPSQAMDAFKDVSVAQQEAANSVNAARAWAQQLLQAAEGEAGSFDRVYAQYKLAPEVTRRRMYYETMEQVLGQTNKTVIEGRGVTPYMSIPPGKALPSAPQGGQ</sequence>
<dbReference type="SUPFAM" id="SSF117892">
    <property type="entry name" value="Band 7/SPFH domain"/>
    <property type="match status" value="1"/>
</dbReference>
<keyword evidence="9" id="KW-0378">Hydrolase</keyword>
<feature type="domain" description="Band 7" evidence="8">
    <location>
        <begin position="115"/>
        <end position="281"/>
    </location>
</feature>
<evidence type="ECO:0000313" key="10">
    <source>
        <dbReference type="Proteomes" id="UP000315673"/>
    </source>
</evidence>
<dbReference type="CDD" id="cd03404">
    <property type="entry name" value="SPFH_HflK"/>
    <property type="match status" value="1"/>
</dbReference>
<evidence type="ECO:0000256" key="1">
    <source>
        <dbReference type="ARBA" id="ARBA00004167"/>
    </source>
</evidence>
<gene>
    <name evidence="9" type="ORF">FPZ24_03665</name>
</gene>
<keyword evidence="3 7" id="KW-0812">Transmembrane</keyword>
<dbReference type="InterPro" id="IPR001107">
    <property type="entry name" value="Band_7"/>
</dbReference>
<keyword evidence="5 7" id="KW-0472">Membrane</keyword>
<keyword evidence="10" id="KW-1185">Reference proteome</keyword>
<proteinExistence type="inferred from homology"/>
<feature type="transmembrane region" description="Helical" evidence="7">
    <location>
        <begin position="99"/>
        <end position="120"/>
    </location>
</feature>
<organism evidence="9 10">
    <name type="scientific">Sphingomonas panacisoli</name>
    <dbReference type="NCBI Taxonomy" id="1813879"/>
    <lineage>
        <taxon>Bacteria</taxon>
        <taxon>Pseudomonadati</taxon>
        <taxon>Pseudomonadota</taxon>
        <taxon>Alphaproteobacteria</taxon>
        <taxon>Sphingomonadales</taxon>
        <taxon>Sphingomonadaceae</taxon>
        <taxon>Sphingomonas</taxon>
    </lineage>
</organism>
<dbReference type="AlphaFoldDB" id="A0A5B8LFZ0"/>